<accession>A0A1H2DNH8</accession>
<dbReference type="FunFam" id="3.40.50.300:FF:000398">
    <property type="entry name" value="Type IV pilus assembly ATPase PilB"/>
    <property type="match status" value="1"/>
</dbReference>
<dbReference type="Gene3D" id="3.30.450.90">
    <property type="match status" value="1"/>
</dbReference>
<dbReference type="GO" id="GO:0005524">
    <property type="term" value="F:ATP binding"/>
    <property type="evidence" value="ECO:0007669"/>
    <property type="project" value="UniProtKB-KW"/>
</dbReference>
<evidence type="ECO:0000313" key="6">
    <source>
        <dbReference type="Proteomes" id="UP000199608"/>
    </source>
</evidence>
<dbReference type="RefSeq" id="WP_092229645.1">
    <property type="nucleotide sequence ID" value="NZ_FNLL01000001.1"/>
</dbReference>
<dbReference type="InterPro" id="IPR001482">
    <property type="entry name" value="T2SS/T4SS_dom"/>
</dbReference>
<evidence type="ECO:0000256" key="3">
    <source>
        <dbReference type="ARBA" id="ARBA00022840"/>
    </source>
</evidence>
<evidence type="ECO:0000256" key="2">
    <source>
        <dbReference type="ARBA" id="ARBA00022741"/>
    </source>
</evidence>
<dbReference type="Gene3D" id="3.40.50.300">
    <property type="entry name" value="P-loop containing nucleotide triphosphate hydrolases"/>
    <property type="match status" value="1"/>
</dbReference>
<organism evidence="5 6">
    <name type="scientific">Desulfobacula phenolica</name>
    <dbReference type="NCBI Taxonomy" id="90732"/>
    <lineage>
        <taxon>Bacteria</taxon>
        <taxon>Pseudomonadati</taxon>
        <taxon>Thermodesulfobacteriota</taxon>
        <taxon>Desulfobacteria</taxon>
        <taxon>Desulfobacterales</taxon>
        <taxon>Desulfobacteraceae</taxon>
        <taxon>Desulfobacula</taxon>
    </lineage>
</organism>
<evidence type="ECO:0000313" key="5">
    <source>
        <dbReference type="EMBL" id="SDT84445.1"/>
    </source>
</evidence>
<dbReference type="Pfam" id="PF05157">
    <property type="entry name" value="MshEN"/>
    <property type="match status" value="1"/>
</dbReference>
<dbReference type="SUPFAM" id="SSF160246">
    <property type="entry name" value="EspE N-terminal domain-like"/>
    <property type="match status" value="1"/>
</dbReference>
<keyword evidence="6" id="KW-1185">Reference proteome</keyword>
<name>A0A1H2DNH8_9BACT</name>
<dbReference type="Proteomes" id="UP000199608">
    <property type="component" value="Unassembled WGS sequence"/>
</dbReference>
<dbReference type="PANTHER" id="PTHR30258">
    <property type="entry name" value="TYPE II SECRETION SYSTEM PROTEIN GSPE-RELATED"/>
    <property type="match status" value="1"/>
</dbReference>
<dbReference type="InterPro" id="IPR007831">
    <property type="entry name" value="T2SS_GspE_N"/>
</dbReference>
<dbReference type="Pfam" id="PF00437">
    <property type="entry name" value="T2SSE"/>
    <property type="match status" value="1"/>
</dbReference>
<dbReference type="GO" id="GO:0005886">
    <property type="term" value="C:plasma membrane"/>
    <property type="evidence" value="ECO:0007669"/>
    <property type="project" value="TreeGrafter"/>
</dbReference>
<evidence type="ECO:0000259" key="4">
    <source>
        <dbReference type="PROSITE" id="PS00662"/>
    </source>
</evidence>
<dbReference type="Gene3D" id="3.30.300.160">
    <property type="entry name" value="Type II secretion system, protein E, N-terminal domain"/>
    <property type="match status" value="1"/>
</dbReference>
<keyword evidence="2" id="KW-0547">Nucleotide-binding</keyword>
<dbReference type="InterPro" id="IPR027417">
    <property type="entry name" value="P-loop_NTPase"/>
</dbReference>
<gene>
    <name evidence="5" type="ORF">SAMN04487931_101254</name>
</gene>
<comment type="similarity">
    <text evidence="1">Belongs to the GSP E family.</text>
</comment>
<sequence length="607" mass="68554">MQNQTDKRFASQTICKILMAAKLISTQQARDLLKNENRVKNILIKQKTNQSDKDGSKGHIAAPVYFVDVLLYMKIERKDQPSKIIDEDLIYQTLAQAWKVPYKKIDPLKLELNLVTGTISKSFAAKYLLLPLKVEEGKLIVATPDPFNYEAIKDVEMVSKLKVKTVVSSKSDIEKLINEFFGFQYSISAAADLFSTKGIDIGNLEQFVSLKSFDELPSTDQHIVNAVNHLFSYAFDQKASDIHIEPKRDICLIRMRIDGVLNTVYKLPKKLHNAVVSRIKTLSRLDMAEKRRPQDGRIKIEQHNKEVEIRVSTIPVAFGEKVVLRIMDPDVLFQDLEMLGFFKDDFERYKQLITRPFGIVLVTGPTGSGKSTTLYSSLKMLSSPEVNITTIEDPIEMIHEEFNQIAVQPMINVTFDSVLRNILRQDPDIIMVGEIRDLETAQAAVQAALTGHLVLSTLHTNDAASTIFRLLDLGIPPYLVHSSLNGIVAQRLVRKICPYCAQEVEMDAKDLADLGLNIKSQGMILLKHGKGCVKCRNTGYKGRTGIYEIMPYTDALKRLTTSDVQLGSLRKKAIEEGLVLVRQNGIKKMLKGQTTYQEILRVTWDRI</sequence>
<keyword evidence="3" id="KW-0067">ATP-binding</keyword>
<dbReference type="AlphaFoldDB" id="A0A1H2DNH8"/>
<feature type="domain" description="Bacterial type II secretion system protein E" evidence="4">
    <location>
        <begin position="423"/>
        <end position="437"/>
    </location>
</feature>
<reference evidence="6" key="1">
    <citation type="submission" date="2016-10" db="EMBL/GenBank/DDBJ databases">
        <authorList>
            <person name="Varghese N."/>
            <person name="Submissions S."/>
        </authorList>
    </citation>
    <scope>NUCLEOTIDE SEQUENCE [LARGE SCALE GENOMIC DNA]</scope>
    <source>
        <strain evidence="6">DSM 3384</strain>
    </source>
</reference>
<dbReference type="PANTHER" id="PTHR30258:SF13">
    <property type="entry name" value="SECRETION PATHWAY ATPASE-RELATED"/>
    <property type="match status" value="1"/>
</dbReference>
<dbReference type="CDD" id="cd01129">
    <property type="entry name" value="PulE-GspE-like"/>
    <property type="match status" value="1"/>
</dbReference>
<proteinExistence type="inferred from homology"/>
<dbReference type="GO" id="GO:0016887">
    <property type="term" value="F:ATP hydrolysis activity"/>
    <property type="evidence" value="ECO:0007669"/>
    <property type="project" value="TreeGrafter"/>
</dbReference>
<dbReference type="SUPFAM" id="SSF52540">
    <property type="entry name" value="P-loop containing nucleoside triphosphate hydrolases"/>
    <property type="match status" value="1"/>
</dbReference>
<dbReference type="InterPro" id="IPR037257">
    <property type="entry name" value="T2SS_E_N_sf"/>
</dbReference>
<protein>
    <submittedName>
        <fullName evidence="5">General secretion pathway protein E</fullName>
    </submittedName>
</protein>
<dbReference type="EMBL" id="FNLL01000001">
    <property type="protein sequence ID" value="SDT84445.1"/>
    <property type="molecule type" value="Genomic_DNA"/>
</dbReference>
<dbReference type="PROSITE" id="PS00662">
    <property type="entry name" value="T2SP_E"/>
    <property type="match status" value="1"/>
</dbReference>
<evidence type="ECO:0000256" key="1">
    <source>
        <dbReference type="ARBA" id="ARBA00006611"/>
    </source>
</evidence>